<gene>
    <name evidence="1" type="ORF">E5K04_00290</name>
</gene>
<organism evidence="1 2">
    <name type="scientific">Crenobacter intestini</name>
    <dbReference type="NCBI Taxonomy" id="2563443"/>
    <lineage>
        <taxon>Bacteria</taxon>
        <taxon>Pseudomonadati</taxon>
        <taxon>Pseudomonadota</taxon>
        <taxon>Betaproteobacteria</taxon>
        <taxon>Neisseriales</taxon>
        <taxon>Neisseriaceae</taxon>
        <taxon>Crenobacter</taxon>
    </lineage>
</organism>
<dbReference type="OrthoDB" id="8582768at2"/>
<accession>A0A4T0V637</accession>
<reference evidence="1 2" key="1">
    <citation type="submission" date="2019-04" db="EMBL/GenBank/DDBJ databases">
        <title>Crenobacter sp. nov.</title>
        <authorList>
            <person name="Shi S."/>
        </authorList>
    </citation>
    <scope>NUCLEOTIDE SEQUENCE [LARGE SCALE GENOMIC DNA]</scope>
    <source>
        <strain evidence="1 2">GY 70310</strain>
    </source>
</reference>
<proteinExistence type="predicted"/>
<sequence length="277" mass="29867">MSMPYAAQRYAATRPWAKRAGQIFSQTLKLEDASAGLAEAVRRELERAAQVFAVSEETCRNEGLLALAYGCFVRGGRVIAHLDGALAGALAATRLPTQLPDTLRLPAEACFLHVEGLGGAFLYHDSRDAALDLVLIGAALGDDSTAWLEEAEPMIALRVGYPGELAPQLAEVPEVWQPLLNAVIGALSVLTQPKAELAREWEASAPAELVAAAASGATPKARQKARSALLTQGYVEVTHCRYPELVTGVSYGTQGYWRRQQFGEDKANSRLVWVQPR</sequence>
<dbReference type="EMBL" id="STGJ01000001">
    <property type="protein sequence ID" value="TIC86891.1"/>
    <property type="molecule type" value="Genomic_DNA"/>
</dbReference>
<evidence type="ECO:0000313" key="1">
    <source>
        <dbReference type="EMBL" id="TIC86891.1"/>
    </source>
</evidence>
<dbReference type="RefSeq" id="WP_136550902.1">
    <property type="nucleotide sequence ID" value="NZ_STGJ01000001.1"/>
</dbReference>
<dbReference type="Proteomes" id="UP000308891">
    <property type="component" value="Unassembled WGS sequence"/>
</dbReference>
<name>A0A4T0V637_9NEIS</name>
<evidence type="ECO:0000313" key="2">
    <source>
        <dbReference type="Proteomes" id="UP000308891"/>
    </source>
</evidence>
<protein>
    <submittedName>
        <fullName evidence="1">Uncharacterized protein</fullName>
    </submittedName>
</protein>
<keyword evidence="2" id="KW-1185">Reference proteome</keyword>
<dbReference type="AlphaFoldDB" id="A0A4T0V637"/>
<comment type="caution">
    <text evidence="1">The sequence shown here is derived from an EMBL/GenBank/DDBJ whole genome shotgun (WGS) entry which is preliminary data.</text>
</comment>